<keyword evidence="1" id="KW-0862">Zinc</keyword>
<proteinExistence type="predicted"/>
<dbReference type="Gene3D" id="2.40.70.10">
    <property type="entry name" value="Acid Proteases"/>
    <property type="match status" value="1"/>
</dbReference>
<dbReference type="InterPro" id="IPR032567">
    <property type="entry name" value="RTL1-rel"/>
</dbReference>
<dbReference type="SUPFAM" id="SSF56672">
    <property type="entry name" value="DNA/RNA polymerases"/>
    <property type="match status" value="1"/>
</dbReference>
<dbReference type="InterPro" id="IPR036875">
    <property type="entry name" value="Znf_CCHC_sf"/>
</dbReference>
<dbReference type="Proteomes" id="UP000694930">
    <property type="component" value="Chromosome 9"/>
</dbReference>
<dbReference type="Pfam" id="PF00078">
    <property type="entry name" value="RVT_1"/>
    <property type="match status" value="1"/>
</dbReference>
<dbReference type="SUPFAM" id="SSF57756">
    <property type="entry name" value="Retrovirus zinc finger-like domains"/>
    <property type="match status" value="1"/>
</dbReference>
<evidence type="ECO:0000256" key="2">
    <source>
        <dbReference type="SAM" id="MobiDB-lite"/>
    </source>
</evidence>
<feature type="region of interest" description="Disordered" evidence="2">
    <location>
        <begin position="177"/>
        <end position="238"/>
    </location>
</feature>
<keyword evidence="4" id="KW-1185">Reference proteome</keyword>
<reference evidence="4" key="1">
    <citation type="journal article" date="2014" name="Nat. Genet.">
        <title>The genome of the stress-tolerant wild tomato species Solanum pennellii.</title>
        <authorList>
            <person name="Bolger A."/>
            <person name="Scossa F."/>
            <person name="Bolger M.E."/>
            <person name="Lanz C."/>
            <person name="Maumus F."/>
            <person name="Tohge T."/>
            <person name="Quesneville H."/>
            <person name="Alseekh S."/>
            <person name="Sorensen I."/>
            <person name="Lichtenstein G."/>
            <person name="Fich E.A."/>
            <person name="Conte M."/>
            <person name="Keller H."/>
            <person name="Schneeberger K."/>
            <person name="Schwacke R."/>
            <person name="Ofner I."/>
            <person name="Vrebalov J."/>
            <person name="Xu Y."/>
            <person name="Osorio S."/>
            <person name="Aflitos S.A."/>
            <person name="Schijlen E."/>
            <person name="Jimenez-Gomez J.M."/>
            <person name="Ryngajllo M."/>
            <person name="Kimura S."/>
            <person name="Kumar R."/>
            <person name="Koenig D."/>
            <person name="Headland L.R."/>
            <person name="Maloof J.N."/>
            <person name="Sinha N."/>
            <person name="van Ham R.C."/>
            <person name="Lankhorst R.K."/>
            <person name="Mao L."/>
            <person name="Vogel A."/>
            <person name="Arsova B."/>
            <person name="Panstruga R."/>
            <person name="Fei Z."/>
            <person name="Rose J.K."/>
            <person name="Zamir D."/>
            <person name="Carrari F."/>
            <person name="Giovannoni J.J."/>
            <person name="Weigel D."/>
            <person name="Usadel B."/>
            <person name="Fernie A.R."/>
        </authorList>
    </citation>
    <scope>NUCLEOTIDE SEQUENCE [LARGE SCALE GENOMIC DNA]</scope>
    <source>
        <strain evidence="4">cv. LA0716</strain>
    </source>
</reference>
<dbReference type="InterPro" id="IPR021109">
    <property type="entry name" value="Peptidase_aspartic_dom_sf"/>
</dbReference>
<keyword evidence="1" id="KW-0863">Zinc-finger</keyword>
<dbReference type="CDD" id="cd01647">
    <property type="entry name" value="RT_LTR"/>
    <property type="match status" value="1"/>
</dbReference>
<gene>
    <name evidence="5" type="primary">LOC114074085</name>
</gene>
<dbReference type="CDD" id="cd00303">
    <property type="entry name" value="retropepsin_like"/>
    <property type="match status" value="1"/>
</dbReference>
<dbReference type="PROSITE" id="PS50158">
    <property type="entry name" value="ZF_CCHC"/>
    <property type="match status" value="1"/>
</dbReference>
<dbReference type="InterPro" id="IPR043502">
    <property type="entry name" value="DNA/RNA_pol_sf"/>
</dbReference>
<dbReference type="Pfam" id="PF08284">
    <property type="entry name" value="RVP_2"/>
    <property type="match status" value="1"/>
</dbReference>
<feature type="compositionally biased region" description="Gly residues" evidence="2">
    <location>
        <begin position="201"/>
        <end position="228"/>
    </location>
</feature>
<dbReference type="InterPro" id="IPR043128">
    <property type="entry name" value="Rev_trsase/Diguanyl_cyclase"/>
</dbReference>
<dbReference type="PANTHER" id="PTHR15503:SF45">
    <property type="entry name" value="RNA-DIRECTED DNA POLYMERASE HOMOLOG"/>
    <property type="match status" value="1"/>
</dbReference>
<dbReference type="RefSeq" id="XP_027767800.1">
    <property type="nucleotide sequence ID" value="XM_027911999.1"/>
</dbReference>
<reference evidence="5" key="2">
    <citation type="submission" date="2025-08" db="UniProtKB">
        <authorList>
            <consortium name="RefSeq"/>
        </authorList>
    </citation>
    <scope>IDENTIFICATION</scope>
</reference>
<feature type="compositionally biased region" description="Low complexity" evidence="2">
    <location>
        <begin position="123"/>
        <end position="136"/>
    </location>
</feature>
<dbReference type="SUPFAM" id="SSF50630">
    <property type="entry name" value="Acid proteases"/>
    <property type="match status" value="1"/>
</dbReference>
<dbReference type="GeneID" id="114074085"/>
<evidence type="ECO:0000256" key="1">
    <source>
        <dbReference type="PROSITE-ProRule" id="PRU00047"/>
    </source>
</evidence>
<evidence type="ECO:0000259" key="3">
    <source>
        <dbReference type="PROSITE" id="PS50158"/>
    </source>
</evidence>
<name>A0ABM1UWD2_SOLPN</name>
<dbReference type="Gene3D" id="3.30.70.270">
    <property type="match status" value="1"/>
</dbReference>
<organism evidence="4 5">
    <name type="scientific">Solanum pennellii</name>
    <name type="common">Tomato</name>
    <name type="synonym">Lycopersicon pennellii</name>
    <dbReference type="NCBI Taxonomy" id="28526"/>
    <lineage>
        <taxon>Eukaryota</taxon>
        <taxon>Viridiplantae</taxon>
        <taxon>Streptophyta</taxon>
        <taxon>Embryophyta</taxon>
        <taxon>Tracheophyta</taxon>
        <taxon>Spermatophyta</taxon>
        <taxon>Magnoliopsida</taxon>
        <taxon>eudicotyledons</taxon>
        <taxon>Gunneridae</taxon>
        <taxon>Pentapetalae</taxon>
        <taxon>asterids</taxon>
        <taxon>lamiids</taxon>
        <taxon>Solanales</taxon>
        <taxon>Solanaceae</taxon>
        <taxon>Solanoideae</taxon>
        <taxon>Solaneae</taxon>
        <taxon>Solanum</taxon>
        <taxon>Solanum subgen. Lycopersicon</taxon>
    </lineage>
</organism>
<dbReference type="InterPro" id="IPR001878">
    <property type="entry name" value="Znf_CCHC"/>
</dbReference>
<dbReference type="PANTHER" id="PTHR15503">
    <property type="entry name" value="LDOC1 RELATED"/>
    <property type="match status" value="1"/>
</dbReference>
<dbReference type="Gene3D" id="3.10.10.10">
    <property type="entry name" value="HIV Type 1 Reverse Transcriptase, subunit A, domain 1"/>
    <property type="match status" value="1"/>
</dbReference>
<feature type="region of interest" description="Disordered" evidence="2">
    <location>
        <begin position="71"/>
        <end position="156"/>
    </location>
</feature>
<accession>A0ABM1UWD2</accession>
<feature type="compositionally biased region" description="Polar residues" evidence="2">
    <location>
        <begin position="183"/>
        <end position="192"/>
    </location>
</feature>
<evidence type="ECO:0000313" key="5">
    <source>
        <dbReference type="RefSeq" id="XP_027767800.1"/>
    </source>
</evidence>
<feature type="domain" description="CCHC-type" evidence="3">
    <location>
        <begin position="160"/>
        <end position="175"/>
    </location>
</feature>
<evidence type="ECO:0000313" key="4">
    <source>
        <dbReference type="Proteomes" id="UP000694930"/>
    </source>
</evidence>
<protein>
    <submittedName>
        <fullName evidence="5">Uncharacterized protein LOC114074085</fullName>
    </submittedName>
</protein>
<dbReference type="InterPro" id="IPR000477">
    <property type="entry name" value="RT_dom"/>
</dbReference>
<keyword evidence="1" id="KW-0479">Metal-binding</keyword>
<sequence>MSVAEYEDKFHALARHALMILPTEAERVRRFVKGLIIPIRLGVSQVAASGVPFQKVVDAAKELEMIRREGFEQREGKRTRYSGDFGGAPPRSRGYVGRGYHSQSSKPIHAAIPASEAGYTRHSSSSSVHTSQGSSSRPIVRGGHSGQSGSPHQPASRRGCFECGDMGYFVRDCPRTRRGGLHQGSQASTSRAAQPPARGGAQNGRGGSHSGRGGSPSGRGGGRGGSQSDGGRSHCYAFPGRPEAEASDAVITGIIPVCHRPATVLFDPGSTYSYVSTYFAPSLDILCESLDLPIRVSTPVGDSVVVDRVYRLCTVTLIEYDTHADLKVLDMIDFNVILGMDWLSSYHAILNCHAKTITLAMPGIPIVEWRGSLSHPSKGVISFLKAQVFPTDLPGLPPDRDIDFCIDVEPELKEKLQDLLSKGFIRPSVSPWGAPVLFVKKKDGSMRMCIDYRQLNKVTIKNKYPIPRIDDLFDQLQGASVFSKIDLRSGYHQLKVRAEDIPKTARTRYGHYEFLMMSFGLTNAPTAFMDLMNGVFRPDEHGTIAMLIELLNHSQKF</sequence>